<dbReference type="Proteomes" id="UP001152795">
    <property type="component" value="Unassembled WGS sequence"/>
</dbReference>
<organism evidence="9 10">
    <name type="scientific">Paramuricea clavata</name>
    <name type="common">Red gorgonian</name>
    <name type="synonym">Violescent sea-whip</name>
    <dbReference type="NCBI Taxonomy" id="317549"/>
    <lineage>
        <taxon>Eukaryota</taxon>
        <taxon>Metazoa</taxon>
        <taxon>Cnidaria</taxon>
        <taxon>Anthozoa</taxon>
        <taxon>Octocorallia</taxon>
        <taxon>Malacalcyonacea</taxon>
        <taxon>Plexauridae</taxon>
        <taxon>Paramuricea</taxon>
    </lineage>
</organism>
<dbReference type="PROSITE" id="PS51362">
    <property type="entry name" value="TGF_BETA_2"/>
    <property type="match status" value="1"/>
</dbReference>
<dbReference type="Gene3D" id="2.10.90.10">
    <property type="entry name" value="Cystine-knot cytokines"/>
    <property type="match status" value="1"/>
</dbReference>
<dbReference type="PROSITE" id="PS00250">
    <property type="entry name" value="TGF_BETA_1"/>
    <property type="match status" value="1"/>
</dbReference>
<dbReference type="GO" id="GO:0008083">
    <property type="term" value="F:growth factor activity"/>
    <property type="evidence" value="ECO:0007669"/>
    <property type="project" value="UniProtKB-KW"/>
</dbReference>
<dbReference type="SUPFAM" id="SSF57501">
    <property type="entry name" value="Cystine-knot cytokines"/>
    <property type="match status" value="1"/>
</dbReference>
<proteinExistence type="inferred from homology"/>
<keyword evidence="6" id="KW-1015">Disulfide bond</keyword>
<gene>
    <name evidence="9" type="ORF">PACLA_8A049767</name>
</gene>
<dbReference type="PANTHER" id="PTHR11848:SF310">
    <property type="entry name" value="PROTEIN 60A-RELATED"/>
    <property type="match status" value="1"/>
</dbReference>
<evidence type="ECO:0000256" key="7">
    <source>
        <dbReference type="ARBA" id="ARBA00023180"/>
    </source>
</evidence>
<protein>
    <submittedName>
        <fullName evidence="9">Bone morphogenetic 6</fullName>
    </submittedName>
</protein>
<dbReference type="InterPro" id="IPR015615">
    <property type="entry name" value="TGF-beta-rel"/>
</dbReference>
<keyword evidence="10" id="KW-1185">Reference proteome</keyword>
<dbReference type="GO" id="GO:0005125">
    <property type="term" value="F:cytokine activity"/>
    <property type="evidence" value="ECO:0007669"/>
    <property type="project" value="TreeGrafter"/>
</dbReference>
<evidence type="ECO:0000256" key="6">
    <source>
        <dbReference type="ARBA" id="ARBA00023157"/>
    </source>
</evidence>
<sequence length="399" mass="45223">MGFEFRLCKCVVLLLLIPCIFTVNSANQQQTRKKQKFLSMKGILPFILNKGLPILHDRLLDWNLTNQLSVARYMMNLYKNLNTEDNSRGFQVNTSNVTTTKPIQKVDTIMGIQNDATDNKAKPSSFHMTLKFNFTAKIQSDESVEAAEFRIYKDTPKYSWMKNASFLVELSVITIPGNATPKLDKKLNKRVIQGDETGWEIFDVTNTVDMWIISPGNNYGLEISVTLIRKDFPIPVDPKKFGFVGFKGPYDERPFIVSFFNGDPTDKGVKIHASGRKKRSLFKPGNLKYGNTASSMECKKRHLYVDFHELSWQNWIIAPDGYESSYCAGECNYAMYTSHNATNHAIVQTLVNLLNPDSAPAPCCAPTKLNAISVLYYDDKKNVVLKKFQDMVVQSCGCH</sequence>
<evidence type="ECO:0000256" key="2">
    <source>
        <dbReference type="ARBA" id="ARBA00006656"/>
    </source>
</evidence>
<comment type="similarity">
    <text evidence="2 8">Belongs to the TGF-beta family.</text>
</comment>
<dbReference type="InterPro" id="IPR017948">
    <property type="entry name" value="TGFb_CS"/>
</dbReference>
<keyword evidence="4" id="KW-0732">Signal</keyword>
<keyword evidence="3" id="KW-0964">Secreted</keyword>
<dbReference type="InterPro" id="IPR029034">
    <property type="entry name" value="Cystine-knot_cytokine"/>
</dbReference>
<evidence type="ECO:0000256" key="3">
    <source>
        <dbReference type="ARBA" id="ARBA00022525"/>
    </source>
</evidence>
<name>A0A6S7H4E6_PARCT</name>
<accession>A0A6S7H4E6</accession>
<evidence type="ECO:0000313" key="9">
    <source>
        <dbReference type="EMBL" id="CAB3991707.1"/>
    </source>
</evidence>
<dbReference type="Gene3D" id="2.60.120.970">
    <property type="match status" value="1"/>
</dbReference>
<dbReference type="InterPro" id="IPR001839">
    <property type="entry name" value="TGF-b_C"/>
</dbReference>
<evidence type="ECO:0000256" key="5">
    <source>
        <dbReference type="ARBA" id="ARBA00023030"/>
    </source>
</evidence>
<dbReference type="CDD" id="cd13761">
    <property type="entry name" value="TGF_beta_BMP5_like"/>
    <property type="match status" value="1"/>
</dbReference>
<dbReference type="EMBL" id="CACRXK020001904">
    <property type="protein sequence ID" value="CAB3991707.1"/>
    <property type="molecule type" value="Genomic_DNA"/>
</dbReference>
<keyword evidence="5 8" id="KW-0339">Growth factor</keyword>
<evidence type="ECO:0000256" key="8">
    <source>
        <dbReference type="RuleBase" id="RU000354"/>
    </source>
</evidence>
<evidence type="ECO:0000256" key="1">
    <source>
        <dbReference type="ARBA" id="ARBA00004613"/>
    </source>
</evidence>
<dbReference type="Pfam" id="PF00019">
    <property type="entry name" value="TGF_beta"/>
    <property type="match status" value="1"/>
</dbReference>
<dbReference type="PANTHER" id="PTHR11848">
    <property type="entry name" value="TGF-BETA FAMILY"/>
    <property type="match status" value="1"/>
</dbReference>
<dbReference type="OrthoDB" id="5987191at2759"/>
<reference evidence="9" key="1">
    <citation type="submission" date="2020-04" db="EMBL/GenBank/DDBJ databases">
        <authorList>
            <person name="Alioto T."/>
            <person name="Alioto T."/>
            <person name="Gomez Garrido J."/>
        </authorList>
    </citation>
    <scope>NUCLEOTIDE SEQUENCE</scope>
    <source>
        <strain evidence="9">A484AB</strain>
    </source>
</reference>
<dbReference type="AlphaFoldDB" id="A0A6S7H4E6"/>
<evidence type="ECO:0000313" key="10">
    <source>
        <dbReference type="Proteomes" id="UP001152795"/>
    </source>
</evidence>
<dbReference type="Pfam" id="PF00688">
    <property type="entry name" value="TGFb_propeptide"/>
    <property type="match status" value="1"/>
</dbReference>
<dbReference type="FunFam" id="2.10.90.10:FF:000001">
    <property type="entry name" value="Bone morphogenetic protein 4"/>
    <property type="match status" value="1"/>
</dbReference>
<dbReference type="GO" id="GO:0005615">
    <property type="term" value="C:extracellular space"/>
    <property type="evidence" value="ECO:0007669"/>
    <property type="project" value="TreeGrafter"/>
</dbReference>
<evidence type="ECO:0000256" key="4">
    <source>
        <dbReference type="ARBA" id="ARBA00022729"/>
    </source>
</evidence>
<comment type="subcellular location">
    <subcellularLocation>
        <location evidence="1">Secreted</location>
    </subcellularLocation>
</comment>
<dbReference type="InterPro" id="IPR001111">
    <property type="entry name" value="TGF-b_propeptide"/>
</dbReference>
<dbReference type="SMART" id="SM00204">
    <property type="entry name" value="TGFB"/>
    <property type="match status" value="1"/>
</dbReference>
<comment type="caution">
    <text evidence="9">The sequence shown here is derived from an EMBL/GenBank/DDBJ whole genome shotgun (WGS) entry which is preliminary data.</text>
</comment>
<keyword evidence="7" id="KW-0325">Glycoprotein</keyword>